<dbReference type="Pfam" id="PF00989">
    <property type="entry name" value="PAS"/>
    <property type="match status" value="2"/>
</dbReference>
<dbReference type="GO" id="GO:0004673">
    <property type="term" value="F:protein histidine kinase activity"/>
    <property type="evidence" value="ECO:0007669"/>
    <property type="project" value="UniProtKB-EC"/>
</dbReference>
<dbReference type="Pfam" id="PF02518">
    <property type="entry name" value="HATPase_c"/>
    <property type="match status" value="1"/>
</dbReference>
<sequence>MWVYTAITPFLDPEGRLTHSVHICKDITQRKNTEQALKESEKLYRSLIENYSDAIFITDVQGRIAIANQHAELLTGSPAAALMTTNLLDLLPAEARSQLSTGLPLILQGKNLQIESKMKGMGAPFTASIAVGAITEGNRVSRFFFTIKDISKKVDYEKDLALLNNTSRALSSAYSLKEGATAVLQLLCQYTGFQYGEFWMPMLGQTHTRMKAYWEAGNDYWPVTSASIDRTWDMASEKKHLFGTGKPYFVPDIRLDASIRRKGVALACGLQAFFSIPIVYRNKTLGVLGLWAAQRQENPDFDPAHLQSLMEKLGAEIERRQNNEAFKKFFTLTPDLFCIIGFDGLPKRANPALQELLGYSADDYGLLPVAELIHPDDAERGRAALEKIYRGDTCQNLELRIRCKDASYRWLAFTTQSSLADNLIYLVGRDITQQKQQREELERIMIAIENTSDAIGIATSPEEVVYTNAAFLSTLGWDVPRMNAIGGPRGMFVDPAVPTRIIEDLYALGQWEGDIDIYDAYGSIRLFYLRCTAVLDEQQQFKYLVGIFIDVAQKRQAQEELLKLNQAVEDSGNEVYIINTITRKFSYINKKGLDNLGYQRNELASLSPLDVNPDYDRLQYKKLFHPLLIGQENSLTYQTTHKRRDGSLYPVEVYLTLFHHGSETSIMAHAIDITERKQAEEELRIINERYRLVTKATQDAIWDWDLVNKKGYFGEGYATLFGQDPSLGSLPYWSDHLHPLDRDRVLANLTRVVNSLRTEWTIEYRYRCADGSYKFVKDRGYVIRDADGRAIRITGALADISEHKNSEELLRQFNAELEAKVTQKTARLATTLTKMQQEMLAREQVEANLHQSLQEKEVLLKEIHHRVKNNMAIISGLLSLQARHSQQPEVRTLFRESQQRIKSMALTHELLYQHKNLSRINFQKYIQELTQGISYSFRSSQTSVQLQIQADAADLDIVQAVPCGLILNELITNAYKYAFHGKQEGAIAVKFKQKGDLYSLEVSDNGHGLPAQFESSQSTSLGMQLVNSLVRQLGGSLHSYSEGGAHFLITFTDTSPM</sequence>
<dbReference type="SUPFAM" id="SSF55874">
    <property type="entry name" value="ATPase domain of HSP90 chaperone/DNA topoisomerase II/histidine kinase"/>
    <property type="match status" value="1"/>
</dbReference>
<feature type="domain" description="PAS" evidence="8">
    <location>
        <begin position="40"/>
        <end position="110"/>
    </location>
</feature>
<reference evidence="10 11" key="1">
    <citation type="journal article" date="2013" name="Genome Announc.">
        <title>Draft Genome Sequence of Cesiribacter andamanensis Strain AMV16T, Isolated from a Soil Sample from a Mud Volcano in the Andaman Islands, India.</title>
        <authorList>
            <person name="Shivaji S."/>
            <person name="Ara S."/>
            <person name="Begum Z."/>
            <person name="Srinivas T.N."/>
            <person name="Singh A."/>
            <person name="Kumar Pinnaka A."/>
        </authorList>
    </citation>
    <scope>NUCLEOTIDE SEQUENCE [LARGE SCALE GENOMIC DNA]</scope>
    <source>
        <strain evidence="10 11">AMV16</strain>
    </source>
</reference>
<feature type="domain" description="PAC" evidence="9">
    <location>
        <begin position="395"/>
        <end position="443"/>
    </location>
</feature>
<dbReference type="eggNOG" id="COG3920">
    <property type="taxonomic scope" value="Bacteria"/>
</dbReference>
<dbReference type="InterPro" id="IPR005467">
    <property type="entry name" value="His_kinase_dom"/>
</dbReference>
<dbReference type="PROSITE" id="PS50112">
    <property type="entry name" value="PAS"/>
    <property type="match status" value="2"/>
</dbReference>
<dbReference type="PROSITE" id="PS50113">
    <property type="entry name" value="PAC"/>
    <property type="match status" value="5"/>
</dbReference>
<dbReference type="eggNOG" id="COG0784">
    <property type="taxonomic scope" value="Bacteria"/>
</dbReference>
<feature type="domain" description="PAC" evidence="9">
    <location>
        <begin position="635"/>
        <end position="685"/>
    </location>
</feature>
<dbReference type="GO" id="GO:0000160">
    <property type="term" value="P:phosphorelay signal transduction system"/>
    <property type="evidence" value="ECO:0007669"/>
    <property type="project" value="UniProtKB-KW"/>
</dbReference>
<keyword evidence="3" id="KW-0547">Nucleotide-binding</keyword>
<dbReference type="SMART" id="SM00091">
    <property type="entry name" value="PAS"/>
    <property type="match status" value="5"/>
</dbReference>
<feature type="domain" description="PAC" evidence="9">
    <location>
        <begin position="511"/>
        <end position="563"/>
    </location>
</feature>
<dbReference type="InterPro" id="IPR001610">
    <property type="entry name" value="PAC"/>
</dbReference>
<dbReference type="GO" id="GO:0005524">
    <property type="term" value="F:ATP binding"/>
    <property type="evidence" value="ECO:0007669"/>
    <property type="project" value="UniProtKB-KW"/>
</dbReference>
<comment type="caution">
    <text evidence="10">The sequence shown here is derived from an EMBL/GenBank/DDBJ whole genome shotgun (WGS) entry which is preliminary data.</text>
</comment>
<dbReference type="Pfam" id="PF13426">
    <property type="entry name" value="PAS_9"/>
    <property type="match status" value="1"/>
</dbReference>
<keyword evidence="11" id="KW-1185">Reference proteome</keyword>
<dbReference type="PANTHER" id="PTHR43065:SF23">
    <property type="entry name" value="SENSOR HISTIDINE KINASE PDTAS"/>
    <property type="match status" value="1"/>
</dbReference>
<accession>M7P028</accession>
<evidence type="ECO:0000256" key="6">
    <source>
        <dbReference type="ARBA" id="ARBA00023012"/>
    </source>
</evidence>
<dbReference type="PROSITE" id="PS50109">
    <property type="entry name" value="HIS_KIN"/>
    <property type="match status" value="1"/>
</dbReference>
<dbReference type="InterPro" id="IPR003018">
    <property type="entry name" value="GAF"/>
</dbReference>
<organism evidence="10 11">
    <name type="scientific">Cesiribacter andamanensis AMV16</name>
    <dbReference type="NCBI Taxonomy" id="1279009"/>
    <lineage>
        <taxon>Bacteria</taxon>
        <taxon>Pseudomonadati</taxon>
        <taxon>Bacteroidota</taxon>
        <taxon>Cytophagia</taxon>
        <taxon>Cytophagales</taxon>
        <taxon>Cesiribacteraceae</taxon>
        <taxon>Cesiribacter</taxon>
    </lineage>
</organism>
<feature type="domain" description="PAC" evidence="9">
    <location>
        <begin position="760"/>
        <end position="812"/>
    </location>
</feature>
<dbReference type="PANTHER" id="PTHR43065">
    <property type="entry name" value="SENSOR HISTIDINE KINASE"/>
    <property type="match status" value="1"/>
</dbReference>
<dbReference type="InterPro" id="IPR011495">
    <property type="entry name" value="Sig_transdc_His_kin_sub2_dim/P"/>
</dbReference>
<dbReference type="AlphaFoldDB" id="M7P028"/>
<keyword evidence="1" id="KW-0597">Phosphoprotein</keyword>
<dbReference type="SUPFAM" id="SSF55781">
    <property type="entry name" value="GAF domain-like"/>
    <property type="match status" value="1"/>
</dbReference>
<dbReference type="GO" id="GO:0006355">
    <property type="term" value="P:regulation of DNA-templated transcription"/>
    <property type="evidence" value="ECO:0007669"/>
    <property type="project" value="InterPro"/>
</dbReference>
<dbReference type="Gene3D" id="3.30.450.40">
    <property type="match status" value="1"/>
</dbReference>
<dbReference type="EC" id="2.7.13.3" evidence="10"/>
<feature type="domain" description="Histidine kinase" evidence="7">
    <location>
        <begin position="862"/>
        <end position="1055"/>
    </location>
</feature>
<dbReference type="InterPro" id="IPR000014">
    <property type="entry name" value="PAS"/>
</dbReference>
<dbReference type="InterPro" id="IPR013767">
    <property type="entry name" value="PAS_fold"/>
</dbReference>
<evidence type="ECO:0000256" key="1">
    <source>
        <dbReference type="ARBA" id="ARBA00022553"/>
    </source>
</evidence>
<dbReference type="RefSeq" id="WP_009194247.1">
    <property type="nucleotide sequence ID" value="NZ_AODQ01000013.1"/>
</dbReference>
<name>M7P028_9BACT</name>
<keyword evidence="4 10" id="KW-0418">Kinase</keyword>
<dbReference type="InterPro" id="IPR029016">
    <property type="entry name" value="GAF-like_dom_sf"/>
</dbReference>
<dbReference type="NCBIfam" id="TIGR00229">
    <property type="entry name" value="sensory_box"/>
    <property type="match status" value="4"/>
</dbReference>
<evidence type="ECO:0000256" key="2">
    <source>
        <dbReference type="ARBA" id="ARBA00022679"/>
    </source>
</evidence>
<dbReference type="SUPFAM" id="SSF55785">
    <property type="entry name" value="PYP-like sensor domain (PAS domain)"/>
    <property type="match status" value="5"/>
</dbReference>
<dbReference type="InterPro" id="IPR035965">
    <property type="entry name" value="PAS-like_dom_sf"/>
</dbReference>
<keyword evidence="2 10" id="KW-0808">Transferase</keyword>
<dbReference type="Gene3D" id="3.30.450.20">
    <property type="entry name" value="PAS domain"/>
    <property type="match status" value="7"/>
</dbReference>
<dbReference type="SMART" id="SM00387">
    <property type="entry name" value="HATPase_c"/>
    <property type="match status" value="1"/>
</dbReference>
<keyword evidence="5" id="KW-0067">ATP-binding</keyword>
<evidence type="ECO:0000256" key="4">
    <source>
        <dbReference type="ARBA" id="ARBA00022777"/>
    </source>
</evidence>
<dbReference type="InterPro" id="IPR003594">
    <property type="entry name" value="HATPase_dom"/>
</dbReference>
<evidence type="ECO:0000256" key="3">
    <source>
        <dbReference type="ARBA" id="ARBA00022741"/>
    </source>
</evidence>
<dbReference type="InterPro" id="IPR036890">
    <property type="entry name" value="HATPase_C_sf"/>
</dbReference>
<dbReference type="Pfam" id="PF08447">
    <property type="entry name" value="PAS_3"/>
    <property type="match status" value="2"/>
</dbReference>
<dbReference type="OrthoDB" id="9124519at2"/>
<evidence type="ECO:0000313" key="11">
    <source>
        <dbReference type="Proteomes" id="UP000011910"/>
    </source>
</evidence>
<evidence type="ECO:0000313" key="10">
    <source>
        <dbReference type="EMBL" id="EMR03974.1"/>
    </source>
</evidence>
<evidence type="ECO:0000259" key="9">
    <source>
        <dbReference type="PROSITE" id="PS50113"/>
    </source>
</evidence>
<proteinExistence type="predicted"/>
<dbReference type="EMBL" id="AODQ01000013">
    <property type="protein sequence ID" value="EMR03974.1"/>
    <property type="molecule type" value="Genomic_DNA"/>
</dbReference>
<dbReference type="Pfam" id="PF07568">
    <property type="entry name" value="HisKA_2"/>
    <property type="match status" value="1"/>
</dbReference>
<evidence type="ECO:0000256" key="5">
    <source>
        <dbReference type="ARBA" id="ARBA00022840"/>
    </source>
</evidence>
<dbReference type="PATRIC" id="fig|1279009.4.peg.854"/>
<evidence type="ECO:0000259" key="7">
    <source>
        <dbReference type="PROSITE" id="PS50109"/>
    </source>
</evidence>
<evidence type="ECO:0000259" key="8">
    <source>
        <dbReference type="PROSITE" id="PS50112"/>
    </source>
</evidence>
<protein>
    <submittedName>
        <fullName evidence="10">Putative sensor histidine kinase pdtaS</fullName>
        <ecNumber evidence="10">2.7.13.3</ecNumber>
    </submittedName>
</protein>
<dbReference type="SMART" id="SM00086">
    <property type="entry name" value="PAC"/>
    <property type="match status" value="4"/>
</dbReference>
<dbReference type="Pfam" id="PF13185">
    <property type="entry name" value="GAF_2"/>
    <property type="match status" value="1"/>
</dbReference>
<dbReference type="CDD" id="cd00130">
    <property type="entry name" value="PAS"/>
    <property type="match status" value="4"/>
</dbReference>
<dbReference type="InterPro" id="IPR000700">
    <property type="entry name" value="PAS-assoc_C"/>
</dbReference>
<dbReference type="Gene3D" id="3.30.565.10">
    <property type="entry name" value="Histidine kinase-like ATPase, C-terminal domain"/>
    <property type="match status" value="1"/>
</dbReference>
<dbReference type="InterPro" id="IPR013655">
    <property type="entry name" value="PAS_fold_3"/>
</dbReference>
<dbReference type="STRING" id="1279009.ADICEAN_00845"/>
<gene>
    <name evidence="10" type="primary">pdtaS_2</name>
    <name evidence="10" type="ORF">ADICEAN_00845</name>
</gene>
<keyword evidence="6" id="KW-0902">Two-component regulatory system</keyword>
<dbReference type="eggNOG" id="COG2202">
    <property type="taxonomic scope" value="Bacteria"/>
</dbReference>
<dbReference type="Proteomes" id="UP000011910">
    <property type="component" value="Unassembled WGS sequence"/>
</dbReference>
<feature type="domain" description="PAS" evidence="8">
    <location>
        <begin position="322"/>
        <end position="392"/>
    </location>
</feature>
<feature type="domain" description="PAC" evidence="9">
    <location>
        <begin position="1"/>
        <end position="39"/>
    </location>
</feature>